<keyword evidence="3" id="KW-0863">Zinc-finger</keyword>
<name>A0A2T4PKQ8_STAWA</name>
<keyword evidence="3" id="KW-0479">Metal-binding</keyword>
<dbReference type="EMBL" id="JAANHJ010000001">
    <property type="protein sequence ID" value="MCG6225704.1"/>
    <property type="molecule type" value="Genomic_DNA"/>
</dbReference>
<reference evidence="2 7" key="4">
    <citation type="submission" date="2018-08" db="EMBL/GenBank/DDBJ databases">
        <title>Murine metabolic-syndrome-specific gut microbial biobank.</title>
        <authorList>
            <person name="Liu C."/>
        </authorList>
    </citation>
    <scope>NUCLEOTIDE SEQUENCE [LARGE SCALE GENOMIC DNA]</scope>
    <source>
        <strain evidence="2 7">1XD21-27</strain>
    </source>
</reference>
<dbReference type="Proteomes" id="UP000261016">
    <property type="component" value="Unassembled WGS sequence"/>
</dbReference>
<evidence type="ECO:0000313" key="8">
    <source>
        <dbReference type="Proteomes" id="UP000814367"/>
    </source>
</evidence>
<reference evidence="3" key="2">
    <citation type="submission" date="2018-03" db="EMBL/GenBank/DDBJ databases">
        <authorList>
            <person name="Keele B.F."/>
        </authorList>
    </citation>
    <scope>NUCLEOTIDE SEQUENCE</scope>
    <source>
        <strain evidence="3">SNUC 2993</strain>
    </source>
</reference>
<evidence type="ECO:0000313" key="4">
    <source>
        <dbReference type="EMBL" id="RGM32721.1"/>
    </source>
</evidence>
<keyword evidence="8" id="KW-1185">Reference proteome</keyword>
<dbReference type="STRING" id="1194526.A284_06485"/>
<reference evidence="1 8" key="5">
    <citation type="submission" date="2020-03" db="EMBL/GenBank/DDBJ databases">
        <title>Comparative genetics of Staphylococcus warneri persistents from caprine mastitis.</title>
        <authorList>
            <person name="Franca C.A."/>
            <person name="Rosa D.S."/>
            <person name="Silva A."/>
            <person name="Rodrigues D.L.N."/>
            <person name="Santos R.G."/>
            <person name="Castillo R.E.H."/>
            <person name="Moreira M.A.S."/>
            <person name="Lima M.C."/>
            <person name="Gouveia G.V."/>
            <person name="Gouveia J.J.S."/>
            <person name="Souza R.F.S."/>
            <person name="Bertram B."/>
            <person name="Azevedo V."/>
            <person name="Costa M."/>
        </authorList>
    </citation>
    <scope>NUCLEOTIDE SEQUENCE [LARGE SCALE GENOMIC DNA]</scope>
    <source>
        <strain evidence="1 8">Cap 9.2</strain>
    </source>
</reference>
<dbReference type="Pfam" id="PF10782">
    <property type="entry name" value="zf-C2HCIx2C"/>
    <property type="match status" value="1"/>
</dbReference>
<evidence type="ECO:0000313" key="6">
    <source>
        <dbReference type="Proteomes" id="UP000261016"/>
    </source>
</evidence>
<gene>
    <name evidence="3" type="ORF">BU085_01460</name>
    <name evidence="2" type="ORF">D3Z30_01290</name>
    <name evidence="4" type="ORF">DXC19_04225</name>
    <name evidence="1" type="ORF">G8J23_06880</name>
</gene>
<dbReference type="EMBL" id="QXWP01000001">
    <property type="protein sequence ID" value="NBH29614.1"/>
    <property type="molecule type" value="Genomic_DNA"/>
</dbReference>
<dbReference type="Proteomes" id="UP000240717">
    <property type="component" value="Unassembled WGS sequence"/>
</dbReference>
<reference evidence="4 6" key="3">
    <citation type="submission" date="2018-08" db="EMBL/GenBank/DDBJ databases">
        <title>A genome reference for cultivated species of the human gut microbiota.</title>
        <authorList>
            <person name="Zou Y."/>
            <person name="Xue W."/>
            <person name="Luo G."/>
        </authorList>
    </citation>
    <scope>NUCLEOTIDE SEQUENCE [LARGE SCALE GENOMIC DNA]</scope>
    <source>
        <strain evidence="4 6">OM08-17AT</strain>
    </source>
</reference>
<keyword evidence="3" id="KW-0862">Zinc</keyword>
<proteinExistence type="predicted"/>
<sequence>MESILTYSEQQAINQIDQLLTTYCHQCPLKSHIRKTENKTQAHHFCINECSIGKQIKQIGNELQ</sequence>
<evidence type="ECO:0000313" key="3">
    <source>
        <dbReference type="EMBL" id="PTI52350.1"/>
    </source>
</evidence>
<dbReference type="GO" id="GO:0008270">
    <property type="term" value="F:zinc ion binding"/>
    <property type="evidence" value="ECO:0007669"/>
    <property type="project" value="UniProtKB-KW"/>
</dbReference>
<reference evidence="3 5" key="1">
    <citation type="journal article" date="2016" name="Front. Microbiol.">
        <title>Comprehensive Phylogenetic Analysis of Bovine Non-aureus Staphylococci Species Based on Whole-Genome Sequencing.</title>
        <authorList>
            <person name="Naushad S."/>
            <person name="Barkema H.W."/>
            <person name="Luby C."/>
            <person name="Condas L.A."/>
            <person name="Nobrega D.B."/>
            <person name="Carson D.A."/>
            <person name="De Buck J."/>
        </authorList>
    </citation>
    <scope>NUCLEOTIDE SEQUENCE [LARGE SCALE GENOMIC DNA]</scope>
    <source>
        <strain evidence="3 5">SNUC 2993</strain>
    </source>
</reference>
<dbReference type="AlphaFoldDB" id="A0A2T4PKQ8"/>
<dbReference type="EMBL" id="QSTD01000001">
    <property type="protein sequence ID" value="RGM32721.1"/>
    <property type="molecule type" value="Genomic_DNA"/>
</dbReference>
<organism evidence="3 5">
    <name type="scientific">Staphylococcus warneri</name>
    <dbReference type="NCBI Taxonomy" id="1292"/>
    <lineage>
        <taxon>Bacteria</taxon>
        <taxon>Bacillati</taxon>
        <taxon>Bacillota</taxon>
        <taxon>Bacilli</taxon>
        <taxon>Bacillales</taxon>
        <taxon>Staphylococcaceae</taxon>
        <taxon>Staphylococcus</taxon>
    </lineage>
</organism>
<dbReference type="RefSeq" id="WP_015364999.1">
    <property type="nucleotide sequence ID" value="NZ_CABMFV010000001.1"/>
</dbReference>
<evidence type="ECO:0000313" key="7">
    <source>
        <dbReference type="Proteomes" id="UP000481807"/>
    </source>
</evidence>
<dbReference type="EMBL" id="PZEV01000003">
    <property type="protein sequence ID" value="PTI52350.1"/>
    <property type="molecule type" value="Genomic_DNA"/>
</dbReference>
<dbReference type="Proteomes" id="UP000814367">
    <property type="component" value="Unassembled WGS sequence"/>
</dbReference>
<dbReference type="GeneID" id="58060122"/>
<comment type="caution">
    <text evidence="3">The sequence shown here is derived from an EMBL/GenBank/DDBJ whole genome shotgun (WGS) entry which is preliminary data.</text>
</comment>
<evidence type="ECO:0000313" key="1">
    <source>
        <dbReference type="EMBL" id="MCG6225704.1"/>
    </source>
</evidence>
<dbReference type="Proteomes" id="UP000481807">
    <property type="component" value="Unassembled WGS sequence"/>
</dbReference>
<accession>A0A2T4PKQ8</accession>
<evidence type="ECO:0000313" key="5">
    <source>
        <dbReference type="Proteomes" id="UP000240717"/>
    </source>
</evidence>
<evidence type="ECO:0000313" key="2">
    <source>
        <dbReference type="EMBL" id="NBH29614.1"/>
    </source>
</evidence>
<protein>
    <submittedName>
        <fullName evidence="3">Zinc-finger domain-containing protein</fullName>
    </submittedName>
</protein>
<dbReference type="InterPro" id="IPR019718">
    <property type="entry name" value="DUF2602"/>
</dbReference>